<evidence type="ECO:0000256" key="1">
    <source>
        <dbReference type="SAM" id="MobiDB-lite"/>
    </source>
</evidence>
<comment type="caution">
    <text evidence="2">The sequence shown here is derived from an EMBL/GenBank/DDBJ whole genome shotgun (WGS) entry which is preliminary data.</text>
</comment>
<feature type="non-terminal residue" evidence="2">
    <location>
        <position position="352"/>
    </location>
</feature>
<dbReference type="EMBL" id="BKCJ010525273">
    <property type="protein sequence ID" value="GFA97365.1"/>
    <property type="molecule type" value="Genomic_DNA"/>
</dbReference>
<name>A0A699KNI1_TANCI</name>
<proteinExistence type="predicted"/>
<feature type="compositionally biased region" description="Polar residues" evidence="1">
    <location>
        <begin position="21"/>
        <end position="36"/>
    </location>
</feature>
<dbReference type="PANTHER" id="PTHR33067">
    <property type="entry name" value="RNA-DIRECTED DNA POLYMERASE-RELATED"/>
    <property type="match status" value="1"/>
</dbReference>
<dbReference type="PANTHER" id="PTHR33067:SF35">
    <property type="entry name" value="ASPARTIC PEPTIDASE DDI1-TYPE DOMAIN-CONTAINING PROTEIN"/>
    <property type="match status" value="1"/>
</dbReference>
<reference evidence="2" key="1">
    <citation type="journal article" date="2019" name="Sci. Rep.">
        <title>Draft genome of Tanacetum cinerariifolium, the natural source of mosquito coil.</title>
        <authorList>
            <person name="Yamashiro T."/>
            <person name="Shiraishi A."/>
            <person name="Satake H."/>
            <person name="Nakayama K."/>
        </authorList>
    </citation>
    <scope>NUCLEOTIDE SEQUENCE</scope>
</reference>
<protein>
    <recommendedName>
        <fullName evidence="3">Reverse transcriptase domain-containing protein</fullName>
    </recommendedName>
</protein>
<feature type="region of interest" description="Disordered" evidence="1">
    <location>
        <begin position="21"/>
        <end position="42"/>
    </location>
</feature>
<evidence type="ECO:0008006" key="3">
    <source>
        <dbReference type="Google" id="ProtNLM"/>
    </source>
</evidence>
<sequence>LTNSNLELKNMFGQFMKMNTASSSGSRTLSGNTITNPKEDLKGITTRSGTAYQGPMIPTTSSSLPLVVERDTEATKDTMHPTNNGSTKDVQPSVVQTESPILNSEPIVAPIIEPFVAPTLLTNNDKLSELAKTPLNEHCSAVLLKKLPEKLGDPDKFLIMCDFPRMANCLALADLGTSINLMPLSMWNKLLLPDLSPTCMTLELADHFDADPRVPLILRRSFLKTERALIDVFKEVDTFLALEDDPTSPKVDQSYVNTEGDILLLEAFLNDDPSLPPQNQGNYLPQVQKELKICEAKSDKSSIDEPPEVELKDLPPHLEYTFLEGDDKLPVIIAKDLSVEEKTALIMVVKLH</sequence>
<accession>A0A699KNI1</accession>
<feature type="non-terminal residue" evidence="2">
    <location>
        <position position="1"/>
    </location>
</feature>
<organism evidence="2">
    <name type="scientific">Tanacetum cinerariifolium</name>
    <name type="common">Dalmatian daisy</name>
    <name type="synonym">Chrysanthemum cinerariifolium</name>
    <dbReference type="NCBI Taxonomy" id="118510"/>
    <lineage>
        <taxon>Eukaryota</taxon>
        <taxon>Viridiplantae</taxon>
        <taxon>Streptophyta</taxon>
        <taxon>Embryophyta</taxon>
        <taxon>Tracheophyta</taxon>
        <taxon>Spermatophyta</taxon>
        <taxon>Magnoliopsida</taxon>
        <taxon>eudicotyledons</taxon>
        <taxon>Gunneridae</taxon>
        <taxon>Pentapetalae</taxon>
        <taxon>asterids</taxon>
        <taxon>campanulids</taxon>
        <taxon>Asterales</taxon>
        <taxon>Asteraceae</taxon>
        <taxon>Asteroideae</taxon>
        <taxon>Anthemideae</taxon>
        <taxon>Anthemidinae</taxon>
        <taxon>Tanacetum</taxon>
    </lineage>
</organism>
<evidence type="ECO:0000313" key="2">
    <source>
        <dbReference type="EMBL" id="GFA97365.1"/>
    </source>
</evidence>
<dbReference type="AlphaFoldDB" id="A0A699KNI1"/>
<gene>
    <name evidence="2" type="ORF">Tci_669337</name>
</gene>